<protein>
    <submittedName>
        <fullName evidence="4">Transcriptional attenuator, LytR family protein</fullName>
    </submittedName>
</protein>
<feature type="domain" description="Cell envelope-related transcriptional attenuator" evidence="3">
    <location>
        <begin position="3"/>
        <end position="65"/>
    </location>
</feature>
<dbReference type="PANTHER" id="PTHR33392">
    <property type="entry name" value="POLYISOPRENYL-TEICHOIC ACID--PEPTIDOGLYCAN TEICHOIC ACID TRANSFERASE TAGU"/>
    <property type="match status" value="1"/>
</dbReference>
<dbReference type="HOGENOM" id="CLU_2841222_0_0_9"/>
<sequence>MKKTLQDLSGIPIYHYVLVDFEGFQRIKDQVNGIDIVVDKRMNYTDPSDGTNINSQPGNHHLDGK</sequence>
<evidence type="ECO:0000313" key="5">
    <source>
        <dbReference type="Proteomes" id="UP000005850"/>
    </source>
</evidence>
<dbReference type="Proteomes" id="UP000005850">
    <property type="component" value="Chromosome"/>
</dbReference>
<gene>
    <name evidence="4" type="ORF">BRLA_c023000</name>
</gene>
<organism evidence="4 5">
    <name type="scientific">Brevibacillus laterosporus LMG 15441</name>
    <dbReference type="NCBI Taxonomy" id="1042163"/>
    <lineage>
        <taxon>Bacteria</taxon>
        <taxon>Bacillati</taxon>
        <taxon>Bacillota</taxon>
        <taxon>Bacilli</taxon>
        <taxon>Bacillales</taxon>
        <taxon>Paenibacillaceae</taxon>
        <taxon>Brevibacillus</taxon>
    </lineage>
</organism>
<dbReference type="AlphaFoldDB" id="A0A075R569"/>
<feature type="compositionally biased region" description="Polar residues" evidence="2">
    <location>
        <begin position="45"/>
        <end position="58"/>
    </location>
</feature>
<accession>A0A075R569</accession>
<evidence type="ECO:0000256" key="2">
    <source>
        <dbReference type="SAM" id="MobiDB-lite"/>
    </source>
</evidence>
<evidence type="ECO:0000256" key="1">
    <source>
        <dbReference type="ARBA" id="ARBA00006068"/>
    </source>
</evidence>
<dbReference type="eggNOG" id="COG1316">
    <property type="taxonomic scope" value="Bacteria"/>
</dbReference>
<dbReference type="STRING" id="1042163.BRLA_c023000"/>
<reference evidence="4 5" key="1">
    <citation type="journal article" date="2011" name="J. Bacteriol.">
        <title>Genome sequence of Brevibacillus laterosporus LMG 15441, a pathogen of invertebrates.</title>
        <authorList>
            <person name="Djukic M."/>
            <person name="Poehlein A."/>
            <person name="Thurmer A."/>
            <person name="Daniel R."/>
        </authorList>
    </citation>
    <scope>NUCLEOTIDE SEQUENCE [LARGE SCALE GENOMIC DNA]</scope>
    <source>
        <strain evidence="4 5">LMG 15441</strain>
    </source>
</reference>
<name>A0A075R569_BRELA</name>
<evidence type="ECO:0000313" key="4">
    <source>
        <dbReference type="EMBL" id="AIG26621.1"/>
    </source>
</evidence>
<proteinExistence type="inferred from homology"/>
<dbReference type="Pfam" id="PF03816">
    <property type="entry name" value="LytR_cpsA_psr"/>
    <property type="match status" value="1"/>
</dbReference>
<dbReference type="EMBL" id="CP007806">
    <property type="protein sequence ID" value="AIG26621.1"/>
    <property type="molecule type" value="Genomic_DNA"/>
</dbReference>
<comment type="similarity">
    <text evidence="1">Belongs to the LytR/CpsA/Psr (LCP) family.</text>
</comment>
<dbReference type="InterPro" id="IPR004474">
    <property type="entry name" value="LytR_CpsA_psr"/>
</dbReference>
<keyword evidence="5" id="KW-1185">Reference proteome</keyword>
<dbReference type="PANTHER" id="PTHR33392:SF6">
    <property type="entry name" value="POLYISOPRENYL-TEICHOIC ACID--PEPTIDOGLYCAN TEICHOIC ACID TRANSFERASE TAGU"/>
    <property type="match status" value="1"/>
</dbReference>
<feature type="region of interest" description="Disordered" evidence="2">
    <location>
        <begin position="44"/>
        <end position="65"/>
    </location>
</feature>
<dbReference type="Gene3D" id="3.40.630.190">
    <property type="entry name" value="LCP protein"/>
    <property type="match status" value="1"/>
</dbReference>
<dbReference type="InterPro" id="IPR050922">
    <property type="entry name" value="LytR/CpsA/Psr_CW_biosynth"/>
</dbReference>
<evidence type="ECO:0000259" key="3">
    <source>
        <dbReference type="Pfam" id="PF03816"/>
    </source>
</evidence>
<dbReference type="KEGG" id="blr:BRLA_c023000"/>